<dbReference type="eggNOG" id="arCOG08055">
    <property type="taxonomic scope" value="Archaea"/>
</dbReference>
<dbReference type="OrthoDB" id="383102at2157"/>
<organism evidence="2 3">
    <name type="scientific">Methanosphaerula palustris (strain ATCC BAA-1556 / DSM 19958 / E1-9c)</name>
    <dbReference type="NCBI Taxonomy" id="521011"/>
    <lineage>
        <taxon>Archaea</taxon>
        <taxon>Methanobacteriati</taxon>
        <taxon>Methanobacteriota</taxon>
        <taxon>Stenosarchaea group</taxon>
        <taxon>Methanomicrobia</taxon>
        <taxon>Methanomicrobiales</taxon>
        <taxon>Methanoregulaceae</taxon>
        <taxon>Methanosphaerula</taxon>
    </lineage>
</organism>
<evidence type="ECO:0000313" key="2">
    <source>
        <dbReference type="EMBL" id="ACL15736.1"/>
    </source>
</evidence>
<dbReference type="GO" id="GO:0008757">
    <property type="term" value="F:S-adenosylmethionine-dependent methyltransferase activity"/>
    <property type="evidence" value="ECO:0007669"/>
    <property type="project" value="InterPro"/>
</dbReference>
<dbReference type="InterPro" id="IPR013216">
    <property type="entry name" value="Methyltransf_11"/>
</dbReference>
<dbReference type="AlphaFoldDB" id="B8GJT2"/>
<protein>
    <recommendedName>
        <fullName evidence="1">Methyltransferase type 11 domain-containing protein</fullName>
    </recommendedName>
</protein>
<dbReference type="InterPro" id="IPR029063">
    <property type="entry name" value="SAM-dependent_MTases_sf"/>
</dbReference>
<dbReference type="Pfam" id="PF08241">
    <property type="entry name" value="Methyltransf_11"/>
    <property type="match status" value="1"/>
</dbReference>
<evidence type="ECO:0000313" key="3">
    <source>
        <dbReference type="Proteomes" id="UP000002457"/>
    </source>
</evidence>
<accession>B8GJT2</accession>
<dbReference type="EMBL" id="CP001338">
    <property type="protein sequence ID" value="ACL15736.1"/>
    <property type="molecule type" value="Genomic_DNA"/>
</dbReference>
<dbReference type="SUPFAM" id="SSF53335">
    <property type="entry name" value="S-adenosyl-L-methionine-dependent methyltransferases"/>
    <property type="match status" value="1"/>
</dbReference>
<feature type="domain" description="Methyltransferase type 11" evidence="1">
    <location>
        <begin position="187"/>
        <end position="223"/>
    </location>
</feature>
<dbReference type="STRING" id="521011.Mpal_0355"/>
<dbReference type="HOGENOM" id="CLU_075010_0_0_2"/>
<dbReference type="Proteomes" id="UP000002457">
    <property type="component" value="Chromosome"/>
</dbReference>
<gene>
    <name evidence="2" type="ordered locus">Mpal_0355</name>
</gene>
<dbReference type="RefSeq" id="WP_012617055.1">
    <property type="nucleotide sequence ID" value="NC_011832.1"/>
</dbReference>
<keyword evidence="3" id="KW-1185">Reference proteome</keyword>
<proteinExistence type="predicted"/>
<dbReference type="GeneID" id="7272660"/>
<dbReference type="Gene3D" id="3.40.50.150">
    <property type="entry name" value="Vaccinia Virus protein VP39"/>
    <property type="match status" value="1"/>
</dbReference>
<dbReference type="KEGG" id="mpl:Mpal_0355"/>
<reference evidence="2 3" key="1">
    <citation type="journal article" date="2015" name="Genome Announc.">
        <title>Complete Genome Sequence of Methanosphaerula palustris E1-9CT, a Hydrogenotrophic Methanogen Isolated from a Minerotrophic Fen Peatland.</title>
        <authorList>
            <person name="Cadillo-Quiroz H."/>
            <person name="Browne P."/>
            <person name="Kyrpides N."/>
            <person name="Woyke T."/>
            <person name="Goodwin L."/>
            <person name="Detter C."/>
            <person name="Yavitt J.B."/>
            <person name="Zinder S.H."/>
        </authorList>
    </citation>
    <scope>NUCLEOTIDE SEQUENCE [LARGE SCALE GENOMIC DNA]</scope>
    <source>
        <strain evidence="3">ATCC BAA-1556 / DSM 19958 / E1-9c</strain>
    </source>
</reference>
<name>B8GJT2_METPE</name>
<evidence type="ECO:0000259" key="1">
    <source>
        <dbReference type="Pfam" id="PF08241"/>
    </source>
</evidence>
<sequence>MNYKTLVWGLSTHVPGLYNSLIKMRNSSSGGAAKSSRYCYSVWLRHLVMAKNHNLIKKVPETIAELGPGDSLGVGIAALLSGSNRYYALDVVPHANLMHNISVLDELVKLFQDRESIPDDIEWPDLFPKLHSYKFPKDILRDEVIDAALKPERIIAIKDALVNSGVDSSNIEIQYFVPWNNSGIIQKDSVDFVLSQAVMEHIENLDEAYSAIFQWLRAGGIFSMEIDFSNHVMAKKWNEHWRYSDFIWNNLIWGKRPYSLNRQPASIHLSLMNNNNLKIICDFPQYNHSGIKRSELNKKFEYITDDDLYINNTFIQGIKR</sequence>